<dbReference type="NCBIfam" id="TIGR00524">
    <property type="entry name" value="eIF-2B_rel"/>
    <property type="match status" value="1"/>
</dbReference>
<dbReference type="Proteomes" id="UP000740329">
    <property type="component" value="Unassembled WGS sequence"/>
</dbReference>
<dbReference type="Gene3D" id="1.20.120.420">
    <property type="entry name" value="translation initiation factor eif-2b, domain 1"/>
    <property type="match status" value="1"/>
</dbReference>
<name>A0A8J7RZC3_METVO</name>
<feature type="active site" description="Proton donor" evidence="2">
    <location>
        <position position="228"/>
    </location>
</feature>
<evidence type="ECO:0000256" key="1">
    <source>
        <dbReference type="ARBA" id="ARBA00023235"/>
    </source>
</evidence>
<dbReference type="InterPro" id="IPR011559">
    <property type="entry name" value="Initiation_fac_2B_a/b/d"/>
</dbReference>
<dbReference type="InterPro" id="IPR042529">
    <property type="entry name" value="IF_2B-like_C"/>
</dbReference>
<proteinExistence type="inferred from homology"/>
<feature type="binding site" evidence="2">
    <location>
        <begin position="238"/>
        <end position="239"/>
    </location>
    <ligand>
        <name>substrate</name>
    </ligand>
</feature>
<keyword evidence="1 2" id="KW-0413">Isomerase</keyword>
<dbReference type="NCBIfam" id="NF004326">
    <property type="entry name" value="PRK05720.1"/>
    <property type="match status" value="1"/>
</dbReference>
<dbReference type="InterPro" id="IPR005251">
    <property type="entry name" value="IF-M1Pi"/>
</dbReference>
<dbReference type="FunFam" id="1.20.120.420:FF:000003">
    <property type="entry name" value="Methylthioribose-1-phosphate isomerase"/>
    <property type="match status" value="1"/>
</dbReference>
<comment type="function">
    <text evidence="2">Catalyzes the interconversion of methylthioribose-1-phosphate (MTR-1-P) into methylthioribulose-1-phosphate (MTRu-1-P).</text>
</comment>
<organism evidence="3 4">
    <name type="scientific">Methanococcus voltae</name>
    <dbReference type="NCBI Taxonomy" id="2188"/>
    <lineage>
        <taxon>Archaea</taxon>
        <taxon>Methanobacteriati</taxon>
        <taxon>Methanobacteriota</taxon>
        <taxon>Methanomada group</taxon>
        <taxon>Methanococci</taxon>
        <taxon>Methanococcales</taxon>
        <taxon>Methanococcaceae</taxon>
        <taxon>Methanococcus</taxon>
    </lineage>
</organism>
<dbReference type="InterPro" id="IPR037171">
    <property type="entry name" value="NagB/RpiA_transferase-like"/>
</dbReference>
<dbReference type="PANTHER" id="PTHR43475">
    <property type="entry name" value="METHYLTHIORIBOSE-1-PHOSPHATE ISOMERASE"/>
    <property type="match status" value="1"/>
</dbReference>
<dbReference type="Pfam" id="PF01008">
    <property type="entry name" value="IF-2B"/>
    <property type="match status" value="1"/>
</dbReference>
<evidence type="ECO:0000313" key="3">
    <source>
        <dbReference type="EMBL" id="MBP2200615.1"/>
    </source>
</evidence>
<comment type="caution">
    <text evidence="3">The sequence shown here is derived from an EMBL/GenBank/DDBJ whole genome shotgun (WGS) entry which is preliminary data.</text>
</comment>
<keyword evidence="2" id="KW-0028">Amino-acid biosynthesis</keyword>
<dbReference type="EMBL" id="JAGGMV010000001">
    <property type="protein sequence ID" value="MBP2200615.1"/>
    <property type="molecule type" value="Genomic_DNA"/>
</dbReference>
<dbReference type="AlphaFoldDB" id="A0A8J7RZC3"/>
<gene>
    <name evidence="3" type="ORF">J3E07_000013</name>
</gene>
<protein>
    <recommendedName>
        <fullName evidence="2">Putative methylthioribose-1-phosphate isomerase</fullName>
        <shortName evidence="2">M1Pi</shortName>
        <shortName evidence="2">MTR-1-P isomerase</shortName>
        <ecNumber evidence="2">5.3.1.23</ecNumber>
    </recommendedName>
    <alternativeName>
        <fullName evidence="2">MTNA-like protein</fullName>
        <shortName evidence="2">aMTNA</shortName>
    </alternativeName>
    <alternativeName>
        <fullName evidence="2">S-methyl-5-thioribose-1-phosphate isomerase</fullName>
    </alternativeName>
</protein>
<feature type="site" description="Transition state stabilizer" evidence="2">
    <location>
        <position position="148"/>
    </location>
</feature>
<feature type="binding site" evidence="2">
    <location>
        <begin position="52"/>
        <end position="54"/>
    </location>
    <ligand>
        <name>substrate</name>
    </ligand>
</feature>
<feature type="binding site" evidence="2">
    <location>
        <position position="89"/>
    </location>
    <ligand>
        <name>substrate</name>
    </ligand>
</feature>
<accession>A0A8J7RZC3</accession>
<sequence length="326" mass="36340">MDTMNDIRPIIWNEENKELILIDQRKLPAKLEYFTCKTYKDVALAIKDMVVRGAPAIGVSAAYGMALAELENSSTDFIKKAYDELKLTRPTAVNLFWALDKCMDSHKNGISLLDEAKRIHEEDVELCKKIGERGQTLFEDGDVILTHCNAGALATSAYGTALSVIRFARYAGKNISIISDETRPRLQGAKLTCFELNYENIPVTAISDNTAGFLMKQGKVDKIIVGADRILADYHVFNKIGTYSLAILAKYHNIPFYVAAPYSTFDFENSVGNIEIEQRADEEVTHIDGVRIVAEGVPVINYAFDCTPPELITAIITEDKIIYPNK</sequence>
<feature type="binding site" evidence="2">
    <location>
        <position position="187"/>
    </location>
    <ligand>
        <name>substrate</name>
    </ligand>
</feature>
<dbReference type="SUPFAM" id="SSF100950">
    <property type="entry name" value="NagB/RpiA/CoA transferase-like"/>
    <property type="match status" value="1"/>
</dbReference>
<comment type="similarity">
    <text evidence="2">Belongs to the EIF-2B alpha/beta/delta subunits family. MtnA subfamily.</text>
</comment>
<reference evidence="3" key="1">
    <citation type="submission" date="2021-03" db="EMBL/GenBank/DDBJ databases">
        <title>Genomic Encyclopedia of Type Strains, Phase IV (KMG-V): Genome sequencing to study the core and pangenomes of soil and plant-associated prokaryotes.</title>
        <authorList>
            <person name="Whitman W."/>
        </authorList>
    </citation>
    <scope>NUCLEOTIDE SEQUENCE</scope>
    <source>
        <strain evidence="3">C4</strain>
    </source>
</reference>
<keyword evidence="2" id="KW-0486">Methionine biosynthesis</keyword>
<dbReference type="GO" id="GO:0019509">
    <property type="term" value="P:L-methionine salvage from methylthioadenosine"/>
    <property type="evidence" value="ECO:0007669"/>
    <property type="project" value="UniProtKB-UniRule"/>
</dbReference>
<dbReference type="HAMAP" id="MF_01678">
    <property type="entry name" value="Salvage_MtnA"/>
    <property type="match status" value="1"/>
</dbReference>
<dbReference type="NCBIfam" id="TIGR00512">
    <property type="entry name" value="salvage_mtnA"/>
    <property type="match status" value="1"/>
</dbReference>
<dbReference type="InterPro" id="IPR027363">
    <property type="entry name" value="M1Pi_N"/>
</dbReference>
<dbReference type="InterPro" id="IPR000649">
    <property type="entry name" value="IF-2B-related"/>
</dbReference>
<dbReference type="PANTHER" id="PTHR43475:SF1">
    <property type="entry name" value="METHYLTHIORIBOSE-1-PHOSPHATE ISOMERASE"/>
    <property type="match status" value="1"/>
</dbReference>
<evidence type="ECO:0000313" key="4">
    <source>
        <dbReference type="Proteomes" id="UP000740329"/>
    </source>
</evidence>
<dbReference type="Gene3D" id="3.40.50.10470">
    <property type="entry name" value="Translation initiation factor eif-2b, domain 2"/>
    <property type="match status" value="1"/>
</dbReference>
<comment type="catalytic activity">
    <reaction evidence="2">
        <text>5-(methylsulfanyl)-alpha-D-ribose 1-phosphate = 5-(methylsulfanyl)-D-ribulose 1-phosphate</text>
        <dbReference type="Rhea" id="RHEA:19989"/>
        <dbReference type="ChEBI" id="CHEBI:58533"/>
        <dbReference type="ChEBI" id="CHEBI:58548"/>
        <dbReference type="EC" id="5.3.1.23"/>
    </reaction>
</comment>
<dbReference type="GO" id="GO:0046523">
    <property type="term" value="F:S-methyl-5-thioribose-1-phosphate isomerase activity"/>
    <property type="evidence" value="ECO:0007669"/>
    <property type="project" value="UniProtKB-UniRule"/>
</dbReference>
<evidence type="ECO:0000256" key="2">
    <source>
        <dbReference type="HAMAP-Rule" id="MF_01678"/>
    </source>
</evidence>
<dbReference type="EC" id="5.3.1.23" evidence="2"/>
<dbReference type="FunFam" id="3.40.50.10470:FF:000006">
    <property type="entry name" value="Methylthioribose-1-phosphate isomerase"/>
    <property type="match status" value="1"/>
</dbReference>